<evidence type="ECO:0000313" key="2">
    <source>
        <dbReference type="Proteomes" id="UP000066376"/>
    </source>
</evidence>
<dbReference type="STRING" id="294671.YLM1_1752"/>
<dbReference type="KEGG" id="mol:YLM1_1752"/>
<keyword evidence="2" id="KW-1185">Reference proteome</keyword>
<sequence length="149" mass="17467">MVKRFLKSVNLSVFDTLTKKTYYYPVSLLGLLNSLYEEILELQEEIKIRRLDTYDKYEIGQINSIYDANGFDGVVEYSKHKLSDYGIVKEENGLVMMATGGWSEHEEFIWCLNFLTSKMRPHNVGHLGSAFYYSKEKYDPNIEIRKVKQ</sequence>
<proteinExistence type="predicted"/>
<dbReference type="EMBL" id="CP014265">
    <property type="protein sequence ID" value="AMK16307.1"/>
    <property type="molecule type" value="Genomic_DNA"/>
</dbReference>
<reference evidence="2" key="2">
    <citation type="submission" date="2016-02" db="EMBL/GenBank/DDBJ databases">
        <title>The draft genome sequence of the rumen methanogen Methanobrevibacter olleyae YLM1.</title>
        <authorList>
            <consortium name="New Zealand Agricultural Greenhouse Gas Research Centre/Pastoral Greenhouse Gas Research Consortium"/>
            <person name="Kelly W.J."/>
            <person name="Li D."/>
            <person name="Lambie S.C."/>
            <person name="Attwood G.T."/>
            <person name="Altermann E."/>
            <person name="Leahy S.C."/>
        </authorList>
    </citation>
    <scope>NUCLEOTIDE SEQUENCE [LARGE SCALE GENOMIC DNA]</scope>
    <source>
        <strain evidence="2">YLM1</strain>
    </source>
</reference>
<reference evidence="1 2" key="1">
    <citation type="journal article" date="2016" name="Genome Announc.">
        <title>Draft Genome Sequence of the Rumen Methanogen Methanobrevibacter olleyae YLM1.</title>
        <authorList>
            <person name="Kelly W.J."/>
            <person name="Li D."/>
            <person name="Lambie S.C."/>
            <person name="Cox F."/>
            <person name="Attwood G.T."/>
            <person name="Altermann E."/>
            <person name="Leahy S.C."/>
        </authorList>
    </citation>
    <scope>NUCLEOTIDE SEQUENCE [LARGE SCALE GENOMIC DNA]</scope>
    <source>
        <strain evidence="1 2">YLM1</strain>
    </source>
</reference>
<dbReference type="Proteomes" id="UP000066376">
    <property type="component" value="Chromosome"/>
</dbReference>
<accession>A0A126R2K9</accession>
<evidence type="ECO:0000313" key="1">
    <source>
        <dbReference type="EMBL" id="AMK16307.1"/>
    </source>
</evidence>
<gene>
    <name evidence="1" type="ORF">YLM1_1752</name>
</gene>
<dbReference type="AlphaFoldDB" id="A0A126R2K9"/>
<organism evidence="1 2">
    <name type="scientific">Methanobrevibacter olleyae</name>
    <dbReference type="NCBI Taxonomy" id="294671"/>
    <lineage>
        <taxon>Archaea</taxon>
        <taxon>Methanobacteriati</taxon>
        <taxon>Methanobacteriota</taxon>
        <taxon>Methanomada group</taxon>
        <taxon>Methanobacteria</taxon>
        <taxon>Methanobacteriales</taxon>
        <taxon>Methanobacteriaceae</taxon>
        <taxon>Methanobrevibacter</taxon>
    </lineage>
</organism>
<name>A0A126R2K9_METOL</name>
<dbReference type="PATRIC" id="fig|294671.3.peg.1821"/>
<protein>
    <submittedName>
        <fullName evidence="1">Uncharacterized protein</fullName>
    </submittedName>
</protein>